<dbReference type="AlphaFoldDB" id="A0A9X3IQK8"/>
<evidence type="ECO:0000256" key="3">
    <source>
        <dbReference type="ARBA" id="ARBA00012982"/>
    </source>
</evidence>
<dbReference type="SUPFAM" id="SSF55620">
    <property type="entry name" value="Tetrahydrobiopterin biosynthesis enzymes-like"/>
    <property type="match status" value="2"/>
</dbReference>
<gene>
    <name evidence="7" type="ORF">OUO13_01745</name>
</gene>
<dbReference type="Proteomes" id="UP001150830">
    <property type="component" value="Unassembled WGS sequence"/>
</dbReference>
<evidence type="ECO:0000256" key="5">
    <source>
        <dbReference type="ARBA" id="ARBA00031449"/>
    </source>
</evidence>
<evidence type="ECO:0000256" key="4">
    <source>
        <dbReference type="ARBA" id="ARBA00018141"/>
    </source>
</evidence>
<evidence type="ECO:0000256" key="2">
    <source>
        <dbReference type="ARBA" id="ARBA00008900"/>
    </source>
</evidence>
<dbReference type="RefSeq" id="WP_283172125.1">
    <property type="nucleotide sequence ID" value="NZ_JAPNOA010000007.1"/>
</dbReference>
<dbReference type="InterPro" id="IPR007115">
    <property type="entry name" value="6-PTP_synth/QueD"/>
</dbReference>
<dbReference type="InterPro" id="IPR038418">
    <property type="entry name" value="6-PTP_synth/QueD_sf"/>
</dbReference>
<accession>A0A9X3IQK8</accession>
<comment type="caution">
    <text evidence="7">The sequence shown here is derived from an EMBL/GenBank/DDBJ whole genome shotgun (WGS) entry which is preliminary data.</text>
</comment>
<evidence type="ECO:0000256" key="6">
    <source>
        <dbReference type="ARBA" id="ARBA00048807"/>
    </source>
</evidence>
<organism evidence="7 8">
    <name type="scientific">Parathalassolituus penaei</name>
    <dbReference type="NCBI Taxonomy" id="2997323"/>
    <lineage>
        <taxon>Bacteria</taxon>
        <taxon>Pseudomonadati</taxon>
        <taxon>Pseudomonadota</taxon>
        <taxon>Gammaproteobacteria</taxon>
        <taxon>Oceanospirillales</taxon>
        <taxon>Oceanospirillaceae</taxon>
        <taxon>Parathalassolituus</taxon>
    </lineage>
</organism>
<evidence type="ECO:0000313" key="8">
    <source>
        <dbReference type="Proteomes" id="UP001150830"/>
    </source>
</evidence>
<dbReference type="Pfam" id="PF01242">
    <property type="entry name" value="PTPS"/>
    <property type="match status" value="2"/>
</dbReference>
<dbReference type="Gene3D" id="3.30.479.10">
    <property type="entry name" value="6-pyruvoyl tetrahydropterin synthase/QueD"/>
    <property type="match status" value="2"/>
</dbReference>
<evidence type="ECO:0000313" key="7">
    <source>
        <dbReference type="EMBL" id="MCY0963906.1"/>
    </source>
</evidence>
<evidence type="ECO:0000256" key="1">
    <source>
        <dbReference type="ARBA" id="ARBA00005061"/>
    </source>
</evidence>
<proteinExistence type="inferred from homology"/>
<comment type="pathway">
    <text evidence="1">Purine metabolism; 7-cyano-7-deazaguanine biosynthesis.</text>
</comment>
<comment type="similarity">
    <text evidence="2">Belongs to the PTPS family. QueD subfamily.</text>
</comment>
<sequence>MQLFVNQLTNIDFSYLDPHRGMVGETWLASVMLDGTLDDQGMVCDFGIVKKVMRHWLDDQIDHRLLIPARHPALVIHSQTDDTIDISWTYDGGVIRMQAPAQAVTLVDSTSITLGSMAIWCQNRLQPMFDPRLKPLDITFEPEYIQGAFYHYSHGLKKHDGNCQRIAHGHRSRIQIWLDGERHAELEQEWAQRWHDIYLGTQEDLVSDQDGQLEFAYRSAQGDFRLSIPASHCYMMDTDTTVELIASHLAQRIREEHPDHTVRVRAFEGLNKGAQVSA</sequence>
<dbReference type="EMBL" id="JAPNOA010000007">
    <property type="protein sequence ID" value="MCY0963906.1"/>
    <property type="molecule type" value="Genomic_DNA"/>
</dbReference>
<dbReference type="GO" id="GO:0070497">
    <property type="term" value="F:6-carboxytetrahydropterin synthase activity"/>
    <property type="evidence" value="ECO:0007669"/>
    <property type="project" value="UniProtKB-EC"/>
</dbReference>
<name>A0A9X3IQK8_9GAMM</name>
<keyword evidence="8" id="KW-1185">Reference proteome</keyword>
<comment type="catalytic activity">
    <reaction evidence="6">
        <text>7,8-dihydroneopterin 3'-triphosphate + H2O = 6-carboxy-5,6,7,8-tetrahydropterin + triphosphate + acetaldehyde + 2 H(+)</text>
        <dbReference type="Rhea" id="RHEA:27966"/>
        <dbReference type="ChEBI" id="CHEBI:15343"/>
        <dbReference type="ChEBI" id="CHEBI:15377"/>
        <dbReference type="ChEBI" id="CHEBI:15378"/>
        <dbReference type="ChEBI" id="CHEBI:18036"/>
        <dbReference type="ChEBI" id="CHEBI:58462"/>
        <dbReference type="ChEBI" id="CHEBI:61032"/>
        <dbReference type="EC" id="4.1.2.50"/>
    </reaction>
</comment>
<protein>
    <recommendedName>
        <fullName evidence="4">6-carboxy-5,6,7,8-tetrahydropterin synthase</fullName>
        <ecNumber evidence="3">4.1.2.50</ecNumber>
    </recommendedName>
    <alternativeName>
        <fullName evidence="5">Queuosine biosynthesis protein QueD</fullName>
    </alternativeName>
</protein>
<reference evidence="7" key="1">
    <citation type="submission" date="2022-11" db="EMBL/GenBank/DDBJ databases">
        <title>Parathalassolutuus dongxingensis gen. nov., sp. nov., a novel member of family Oceanospirillaceae isolated from a coastal shrimp pond in Guangxi, China.</title>
        <authorList>
            <person name="Chen H."/>
        </authorList>
    </citation>
    <scope>NUCLEOTIDE SEQUENCE</scope>
    <source>
        <strain evidence="7">G-43</strain>
    </source>
</reference>
<dbReference type="EC" id="4.1.2.50" evidence="3"/>